<dbReference type="Proteomes" id="UP000215335">
    <property type="component" value="Unassembled WGS sequence"/>
</dbReference>
<accession>A0A232FGD4</accession>
<feature type="compositionally biased region" description="Basic and acidic residues" evidence="1">
    <location>
        <begin position="1"/>
        <end position="10"/>
    </location>
</feature>
<evidence type="ECO:0000313" key="2">
    <source>
        <dbReference type="EMBL" id="OXU29623.1"/>
    </source>
</evidence>
<protein>
    <submittedName>
        <fullName evidence="2">Uncharacterized protein</fullName>
    </submittedName>
</protein>
<feature type="region of interest" description="Disordered" evidence="1">
    <location>
        <begin position="1"/>
        <end position="32"/>
    </location>
</feature>
<comment type="caution">
    <text evidence="2">The sequence shown here is derived from an EMBL/GenBank/DDBJ whole genome shotgun (WGS) entry which is preliminary data.</text>
</comment>
<gene>
    <name evidence="2" type="ORF">TSAR_009094</name>
</gene>
<dbReference type="AlphaFoldDB" id="A0A232FGD4"/>
<proteinExistence type="predicted"/>
<sequence>MSPVPTREKPSVLSPAELDSSPKDQTPVDKWTPRGLIKDTSYFRGREHWDTAGLYYAPDNIGQAEIAATRTL</sequence>
<dbReference type="EMBL" id="NNAY01000265">
    <property type="protein sequence ID" value="OXU29623.1"/>
    <property type="molecule type" value="Genomic_DNA"/>
</dbReference>
<evidence type="ECO:0000256" key="1">
    <source>
        <dbReference type="SAM" id="MobiDB-lite"/>
    </source>
</evidence>
<organism evidence="2 3">
    <name type="scientific">Trichomalopsis sarcophagae</name>
    <dbReference type="NCBI Taxonomy" id="543379"/>
    <lineage>
        <taxon>Eukaryota</taxon>
        <taxon>Metazoa</taxon>
        <taxon>Ecdysozoa</taxon>
        <taxon>Arthropoda</taxon>
        <taxon>Hexapoda</taxon>
        <taxon>Insecta</taxon>
        <taxon>Pterygota</taxon>
        <taxon>Neoptera</taxon>
        <taxon>Endopterygota</taxon>
        <taxon>Hymenoptera</taxon>
        <taxon>Apocrita</taxon>
        <taxon>Proctotrupomorpha</taxon>
        <taxon>Chalcidoidea</taxon>
        <taxon>Pteromalidae</taxon>
        <taxon>Pteromalinae</taxon>
        <taxon>Trichomalopsis</taxon>
    </lineage>
</organism>
<keyword evidence="3" id="KW-1185">Reference proteome</keyword>
<reference evidence="2 3" key="1">
    <citation type="journal article" date="2017" name="Curr. Biol.">
        <title>The Evolution of Venom by Co-option of Single-Copy Genes.</title>
        <authorList>
            <person name="Martinson E.O."/>
            <person name="Mrinalini"/>
            <person name="Kelkar Y.D."/>
            <person name="Chang C.H."/>
            <person name="Werren J.H."/>
        </authorList>
    </citation>
    <scope>NUCLEOTIDE SEQUENCE [LARGE SCALE GENOMIC DNA]</scope>
    <source>
        <strain evidence="2 3">Alberta</strain>
        <tissue evidence="2">Whole body</tissue>
    </source>
</reference>
<evidence type="ECO:0000313" key="3">
    <source>
        <dbReference type="Proteomes" id="UP000215335"/>
    </source>
</evidence>
<name>A0A232FGD4_9HYME</name>